<dbReference type="EMBL" id="JBEOKT010000020">
    <property type="protein sequence ID" value="MER2999266.1"/>
    <property type="molecule type" value="Genomic_DNA"/>
</dbReference>
<protein>
    <submittedName>
        <fullName evidence="2">DUF305 domain-containing protein</fullName>
    </submittedName>
</protein>
<sequence>MFITVDVKNFGSENFINNCITIKNNHLNPATNKPNNCCSKLFGILSLFAVPCGNNFKKNKSMRINLVRKRSFDFLLAASLALSSCDSDKEAVAPVAYVSATEASMDADKLRDQLFDKGTYQAIPKALKAVNDINFTCDKNIDHATMMLIHHELILEIAELELEYGNDPATLFLANQIKTENEARIAHLEAFLDTEPVPVPLSPQECKEHLAMMRQHIMSMIQCMNSVNDSPDPDTDFLALMSCHHEDCECHHEETD</sequence>
<dbReference type="RefSeq" id="WP_350413960.1">
    <property type="nucleotide sequence ID" value="NZ_JBEOKT010000020.1"/>
</dbReference>
<keyword evidence="3" id="KW-1185">Reference proteome</keyword>
<feature type="domain" description="DUF305" evidence="1">
    <location>
        <begin position="142"/>
        <end position="246"/>
    </location>
</feature>
<dbReference type="Pfam" id="PF03713">
    <property type="entry name" value="DUF305"/>
    <property type="match status" value="1"/>
</dbReference>
<dbReference type="Gene3D" id="1.20.1260.10">
    <property type="match status" value="1"/>
</dbReference>
<reference evidence="2 3" key="1">
    <citation type="submission" date="2024-06" db="EMBL/GenBank/DDBJ databases">
        <title>Pontibacter populi HYL7-15.</title>
        <authorList>
            <person name="Kim M.K."/>
        </authorList>
    </citation>
    <scope>NUCLEOTIDE SEQUENCE [LARGE SCALE GENOMIC DNA]</scope>
    <source>
        <strain evidence="2 3">HYL7-15</strain>
    </source>
</reference>
<comment type="caution">
    <text evidence="2">The sequence shown here is derived from an EMBL/GenBank/DDBJ whole genome shotgun (WGS) entry which is preliminary data.</text>
</comment>
<dbReference type="InterPro" id="IPR012347">
    <property type="entry name" value="Ferritin-like"/>
</dbReference>
<organism evidence="2 3">
    <name type="scientific">Pontibacter populi</name>
    <dbReference type="NCBI Taxonomy" id="890055"/>
    <lineage>
        <taxon>Bacteria</taxon>
        <taxon>Pseudomonadati</taxon>
        <taxon>Bacteroidota</taxon>
        <taxon>Cytophagia</taxon>
        <taxon>Cytophagales</taxon>
        <taxon>Hymenobacteraceae</taxon>
        <taxon>Pontibacter</taxon>
    </lineage>
</organism>
<evidence type="ECO:0000313" key="2">
    <source>
        <dbReference type="EMBL" id="MER2999266.1"/>
    </source>
</evidence>
<dbReference type="InterPro" id="IPR005183">
    <property type="entry name" value="DUF305_CopM-like"/>
</dbReference>
<evidence type="ECO:0000259" key="1">
    <source>
        <dbReference type="Pfam" id="PF03713"/>
    </source>
</evidence>
<accession>A0ABV1RXY0</accession>
<proteinExistence type="predicted"/>
<name>A0ABV1RXY0_9BACT</name>
<gene>
    <name evidence="2" type="ORF">ABS362_17070</name>
</gene>
<dbReference type="Proteomes" id="UP001476807">
    <property type="component" value="Unassembled WGS sequence"/>
</dbReference>
<evidence type="ECO:0000313" key="3">
    <source>
        <dbReference type="Proteomes" id="UP001476807"/>
    </source>
</evidence>